<dbReference type="PANTHER" id="PTHR24189">
    <property type="entry name" value="MYOTROPHIN"/>
    <property type="match status" value="1"/>
</dbReference>
<name>A0A6H5INN7_9HYME</name>
<keyword evidence="1" id="KW-0677">Repeat</keyword>
<evidence type="ECO:0000256" key="1">
    <source>
        <dbReference type="ARBA" id="ARBA00022737"/>
    </source>
</evidence>
<proteinExistence type="predicted"/>
<dbReference type="OrthoDB" id="19014at2759"/>
<feature type="repeat" description="ANK" evidence="3">
    <location>
        <begin position="427"/>
        <end position="451"/>
    </location>
</feature>
<reference evidence="4 5" key="1">
    <citation type="submission" date="2020-02" db="EMBL/GenBank/DDBJ databases">
        <authorList>
            <person name="Ferguson B K."/>
        </authorList>
    </citation>
    <scope>NUCLEOTIDE SEQUENCE [LARGE SCALE GENOMIC DNA]</scope>
</reference>
<dbReference type="EMBL" id="CADCXV010000940">
    <property type="protein sequence ID" value="CAB0039135.1"/>
    <property type="molecule type" value="Genomic_DNA"/>
</dbReference>
<evidence type="ECO:0000313" key="5">
    <source>
        <dbReference type="Proteomes" id="UP000479190"/>
    </source>
</evidence>
<sequence>MTNPLKVWITQRKLETLKSLRENVNWEIEDERRELLNQLHPLVKDWTDQLPNLRYIFRDEEIDWLLSAAISENYKHEDKIRFVEFVVRTGYKDEPDVDENGNISPRRTTLVHKAARNRQAHCLVYKLFKIYNRFDVNYVDELGRTHFHIACRYSLCEVEKFLEFGQDPNCHPPPLHEAINGYNTTAIRHLLKSSADPNSADEDGLTPLHKICKGFDSDIITVSMLFMISDEKHQLVKVDPLDKFGRTPLHYALMSKSTKKKMLQVLIKIKDANPNLADVDGLTPLHLICQRNYEEEDLVELFFEMCDEKHHLVPVDPLDNRGRTPLHYAIRGSHRLQGPAQIRRKWQGIILRRSTPVHLASNFCRSQWHAERIVGNLFRIYDRYDVNYVDESGHTHFHAACESGCYEIVERFLEIGLQDPNLLATENGDSPLNSAMTRGNREVVELLLRHGRGSEPGQCPWNDSSAYRVPRGAKNTRRGWWNLS</sequence>
<dbReference type="Pfam" id="PF12796">
    <property type="entry name" value="Ank_2"/>
    <property type="match status" value="2"/>
</dbReference>
<dbReference type="InterPro" id="IPR036770">
    <property type="entry name" value="Ankyrin_rpt-contain_sf"/>
</dbReference>
<dbReference type="PROSITE" id="PS50088">
    <property type="entry name" value="ANK_REPEAT"/>
    <property type="match status" value="1"/>
</dbReference>
<dbReference type="SUPFAM" id="SSF48403">
    <property type="entry name" value="Ankyrin repeat"/>
    <property type="match status" value="1"/>
</dbReference>
<dbReference type="PROSITE" id="PS50297">
    <property type="entry name" value="ANK_REP_REGION"/>
    <property type="match status" value="1"/>
</dbReference>
<gene>
    <name evidence="4" type="ORF">TBRA_LOCUS10893</name>
</gene>
<dbReference type="InterPro" id="IPR050745">
    <property type="entry name" value="Multifunctional_regulatory"/>
</dbReference>
<evidence type="ECO:0000313" key="4">
    <source>
        <dbReference type="EMBL" id="CAB0039135.1"/>
    </source>
</evidence>
<organism evidence="4 5">
    <name type="scientific">Trichogramma brassicae</name>
    <dbReference type="NCBI Taxonomy" id="86971"/>
    <lineage>
        <taxon>Eukaryota</taxon>
        <taxon>Metazoa</taxon>
        <taxon>Ecdysozoa</taxon>
        <taxon>Arthropoda</taxon>
        <taxon>Hexapoda</taxon>
        <taxon>Insecta</taxon>
        <taxon>Pterygota</taxon>
        <taxon>Neoptera</taxon>
        <taxon>Endopterygota</taxon>
        <taxon>Hymenoptera</taxon>
        <taxon>Apocrita</taxon>
        <taxon>Proctotrupomorpha</taxon>
        <taxon>Chalcidoidea</taxon>
        <taxon>Trichogrammatidae</taxon>
        <taxon>Trichogramma</taxon>
    </lineage>
</organism>
<evidence type="ECO:0000256" key="2">
    <source>
        <dbReference type="ARBA" id="ARBA00023043"/>
    </source>
</evidence>
<dbReference type="InterPro" id="IPR002110">
    <property type="entry name" value="Ankyrin_rpt"/>
</dbReference>
<keyword evidence="2 3" id="KW-0040">ANK repeat</keyword>
<dbReference type="PANTHER" id="PTHR24189:SF50">
    <property type="entry name" value="ANKYRIN REPEAT AND SOCS BOX PROTEIN 2"/>
    <property type="match status" value="1"/>
</dbReference>
<dbReference type="AlphaFoldDB" id="A0A6H5INN7"/>
<keyword evidence="5" id="KW-1185">Reference proteome</keyword>
<accession>A0A6H5INN7</accession>
<dbReference type="Proteomes" id="UP000479190">
    <property type="component" value="Unassembled WGS sequence"/>
</dbReference>
<dbReference type="Gene3D" id="1.25.40.20">
    <property type="entry name" value="Ankyrin repeat-containing domain"/>
    <property type="match status" value="3"/>
</dbReference>
<evidence type="ECO:0000256" key="3">
    <source>
        <dbReference type="PROSITE-ProRule" id="PRU00023"/>
    </source>
</evidence>
<dbReference type="SMART" id="SM00248">
    <property type="entry name" value="ANK"/>
    <property type="match status" value="7"/>
</dbReference>
<protein>
    <submittedName>
        <fullName evidence="4">Uncharacterized protein</fullName>
    </submittedName>
</protein>